<feature type="transmembrane region" description="Helical" evidence="1">
    <location>
        <begin position="54"/>
        <end position="73"/>
    </location>
</feature>
<proteinExistence type="predicted"/>
<keyword evidence="3" id="KW-1185">Reference proteome</keyword>
<keyword evidence="1" id="KW-0472">Membrane</keyword>
<protein>
    <submittedName>
        <fullName evidence="2">Uncharacterized protein</fullName>
    </submittedName>
</protein>
<accession>A0A4D6LVB5</accession>
<reference evidence="2 3" key="1">
    <citation type="submission" date="2019-04" db="EMBL/GenBank/DDBJ databases">
        <title>An improved genome assembly and genetic linkage map for asparagus bean, Vigna unguiculata ssp. sesquipedialis.</title>
        <authorList>
            <person name="Xia Q."/>
            <person name="Zhang R."/>
            <person name="Dong Y."/>
        </authorList>
    </citation>
    <scope>NUCLEOTIDE SEQUENCE [LARGE SCALE GENOMIC DNA]</scope>
    <source>
        <tissue evidence="2">Leaf</tissue>
    </source>
</reference>
<dbReference type="Proteomes" id="UP000501690">
    <property type="component" value="Linkage Group LG5"/>
</dbReference>
<name>A0A4D6LVB5_VIGUN</name>
<dbReference type="EMBL" id="CP039349">
    <property type="protein sequence ID" value="QCD92597.1"/>
    <property type="molecule type" value="Genomic_DNA"/>
</dbReference>
<keyword evidence="1" id="KW-1133">Transmembrane helix</keyword>
<evidence type="ECO:0000313" key="3">
    <source>
        <dbReference type="Proteomes" id="UP000501690"/>
    </source>
</evidence>
<evidence type="ECO:0000313" key="2">
    <source>
        <dbReference type="EMBL" id="QCD92597.1"/>
    </source>
</evidence>
<sequence>MHATRFRWGNDLGDLVERTKVFGDEVEDRFLRVKVCASNERVCHDKGVAKLEFFYVYACLFNDLGLIVSFANWQMVVLRLIQCALT</sequence>
<dbReference type="AlphaFoldDB" id="A0A4D6LVB5"/>
<evidence type="ECO:0000256" key="1">
    <source>
        <dbReference type="SAM" id="Phobius"/>
    </source>
</evidence>
<organism evidence="2 3">
    <name type="scientific">Vigna unguiculata</name>
    <name type="common">Cowpea</name>
    <dbReference type="NCBI Taxonomy" id="3917"/>
    <lineage>
        <taxon>Eukaryota</taxon>
        <taxon>Viridiplantae</taxon>
        <taxon>Streptophyta</taxon>
        <taxon>Embryophyta</taxon>
        <taxon>Tracheophyta</taxon>
        <taxon>Spermatophyta</taxon>
        <taxon>Magnoliopsida</taxon>
        <taxon>eudicotyledons</taxon>
        <taxon>Gunneridae</taxon>
        <taxon>Pentapetalae</taxon>
        <taxon>rosids</taxon>
        <taxon>fabids</taxon>
        <taxon>Fabales</taxon>
        <taxon>Fabaceae</taxon>
        <taxon>Papilionoideae</taxon>
        <taxon>50 kb inversion clade</taxon>
        <taxon>NPAAA clade</taxon>
        <taxon>indigoferoid/millettioid clade</taxon>
        <taxon>Phaseoleae</taxon>
        <taxon>Vigna</taxon>
    </lineage>
</organism>
<keyword evidence="1" id="KW-0812">Transmembrane</keyword>
<gene>
    <name evidence="2" type="ORF">DEO72_LG5g664</name>
</gene>